<organism evidence="1 2">
    <name type="scientific">Massilia aerilata</name>
    <dbReference type="NCBI Taxonomy" id="453817"/>
    <lineage>
        <taxon>Bacteria</taxon>
        <taxon>Pseudomonadati</taxon>
        <taxon>Pseudomonadota</taxon>
        <taxon>Betaproteobacteria</taxon>
        <taxon>Burkholderiales</taxon>
        <taxon>Oxalobacteraceae</taxon>
        <taxon>Telluria group</taxon>
        <taxon>Massilia</taxon>
    </lineage>
</organism>
<keyword evidence="2" id="KW-1185">Reference proteome</keyword>
<comment type="caution">
    <text evidence="1">The sequence shown here is derived from an EMBL/GenBank/DDBJ whole genome shotgun (WGS) entry which is preliminary data.</text>
</comment>
<accession>A0ABW0S184</accession>
<gene>
    <name evidence="1" type="ORF">ACFPO9_17195</name>
</gene>
<sequence>MYNALDLSNEQDFLQFCDSIDLTQHVGATFQVGSEVTGVVEA</sequence>
<evidence type="ECO:0000313" key="1">
    <source>
        <dbReference type="EMBL" id="MFC5550254.1"/>
    </source>
</evidence>
<proteinExistence type="predicted"/>
<reference evidence="2" key="1">
    <citation type="journal article" date="2019" name="Int. J. Syst. Evol. Microbiol.">
        <title>The Global Catalogue of Microorganisms (GCM) 10K type strain sequencing project: providing services to taxonomists for standard genome sequencing and annotation.</title>
        <authorList>
            <consortium name="The Broad Institute Genomics Platform"/>
            <consortium name="The Broad Institute Genome Sequencing Center for Infectious Disease"/>
            <person name="Wu L."/>
            <person name="Ma J."/>
        </authorList>
    </citation>
    <scope>NUCLEOTIDE SEQUENCE [LARGE SCALE GENOMIC DNA]</scope>
    <source>
        <strain evidence="2">CGMCC 4.5798</strain>
    </source>
</reference>
<name>A0ABW0S184_9BURK</name>
<dbReference type="EMBL" id="JBHSMZ010000014">
    <property type="protein sequence ID" value="MFC5550254.1"/>
    <property type="molecule type" value="Genomic_DNA"/>
</dbReference>
<evidence type="ECO:0000313" key="2">
    <source>
        <dbReference type="Proteomes" id="UP001596086"/>
    </source>
</evidence>
<protein>
    <submittedName>
        <fullName evidence="1">Uncharacterized protein</fullName>
    </submittedName>
</protein>
<dbReference type="RefSeq" id="WP_379772571.1">
    <property type="nucleotide sequence ID" value="NZ_JBHSMZ010000014.1"/>
</dbReference>
<dbReference type="Proteomes" id="UP001596086">
    <property type="component" value="Unassembled WGS sequence"/>
</dbReference>